<proteinExistence type="predicted"/>
<protein>
    <submittedName>
        <fullName evidence="1">Uncharacterized protein</fullName>
    </submittedName>
</protein>
<dbReference type="EMBL" id="HACA01019116">
    <property type="protein sequence ID" value="CDW36477.1"/>
    <property type="molecule type" value="Transcribed_RNA"/>
</dbReference>
<reference evidence="1" key="1">
    <citation type="submission" date="2014-05" db="EMBL/GenBank/DDBJ databases">
        <authorList>
            <person name="Chronopoulou M."/>
        </authorList>
    </citation>
    <scope>NUCLEOTIDE SEQUENCE</scope>
    <source>
        <tissue evidence="1">Whole organism</tissue>
    </source>
</reference>
<evidence type="ECO:0000313" key="1">
    <source>
        <dbReference type="EMBL" id="CDW36477.1"/>
    </source>
</evidence>
<accession>A0A0K2UEX2</accession>
<organism evidence="1">
    <name type="scientific">Lepeophtheirus salmonis</name>
    <name type="common">Salmon louse</name>
    <name type="synonym">Caligus salmonis</name>
    <dbReference type="NCBI Taxonomy" id="72036"/>
    <lineage>
        <taxon>Eukaryota</taxon>
        <taxon>Metazoa</taxon>
        <taxon>Ecdysozoa</taxon>
        <taxon>Arthropoda</taxon>
        <taxon>Crustacea</taxon>
        <taxon>Multicrustacea</taxon>
        <taxon>Hexanauplia</taxon>
        <taxon>Copepoda</taxon>
        <taxon>Siphonostomatoida</taxon>
        <taxon>Caligidae</taxon>
        <taxon>Lepeophtheirus</taxon>
    </lineage>
</organism>
<name>A0A0K2UEX2_LEPSM</name>
<sequence>LQSLYKPFFNETFSTFLSTYFGYDSLPFPLYMLIFN</sequence>
<dbReference type="AlphaFoldDB" id="A0A0K2UEX2"/>
<feature type="non-terminal residue" evidence="1">
    <location>
        <position position="1"/>
    </location>
</feature>